<dbReference type="Proteomes" id="UP000193553">
    <property type="component" value="Unassembled WGS sequence"/>
</dbReference>
<accession>A0A1X3HF68</accession>
<dbReference type="RefSeq" id="WP_085357235.1">
    <property type="nucleotide sequence ID" value="NZ_NAFD01000123.1"/>
</dbReference>
<dbReference type="EMBL" id="NAFI01000116">
    <property type="protein sequence ID" value="OSJ19075.1"/>
    <property type="molecule type" value="Genomic_DNA"/>
</dbReference>
<evidence type="ECO:0000313" key="2">
    <source>
        <dbReference type="Proteomes" id="UP000193553"/>
    </source>
</evidence>
<comment type="caution">
    <text evidence="1">The sequence shown here is derived from an EMBL/GenBank/DDBJ whole genome shotgun (WGS) entry which is preliminary data.</text>
</comment>
<dbReference type="OrthoDB" id="9997528at2"/>
<proteinExistence type="predicted"/>
<sequence>MKLVRFGKLGAEKPGLVEDQGRLRDLSDVVADIMPANLSRSMLQKIAAIGRSELPLVTERTAAGVPVTSIEEFIAIGLNYPDHAAAANRSLPSAPAVVVFRAA</sequence>
<organism evidence="1 2">
    <name type="scientific">Bradyrhizobium canariense</name>
    <dbReference type="NCBI Taxonomy" id="255045"/>
    <lineage>
        <taxon>Bacteria</taxon>
        <taxon>Pseudomonadati</taxon>
        <taxon>Pseudomonadota</taxon>
        <taxon>Alphaproteobacteria</taxon>
        <taxon>Hyphomicrobiales</taxon>
        <taxon>Nitrobacteraceae</taxon>
        <taxon>Bradyrhizobium</taxon>
    </lineage>
</organism>
<dbReference type="AlphaFoldDB" id="A0A1X3HF68"/>
<gene>
    <name evidence="1" type="ORF">BSZ18_00995</name>
</gene>
<name>A0A1X3HF68_9BRAD</name>
<evidence type="ECO:0008006" key="3">
    <source>
        <dbReference type="Google" id="ProtNLM"/>
    </source>
</evidence>
<reference evidence="1 2" key="1">
    <citation type="submission" date="2017-03" db="EMBL/GenBank/DDBJ databases">
        <title>Whole genome sequences of fourteen strains of Bradyrhizobium canariense and one strain of Bradyrhizobium japonicum isolated from Lupinus (Papilionoideae: Genisteae) species in Algeria.</title>
        <authorList>
            <person name="Crovadore J."/>
            <person name="Chekireb D."/>
            <person name="Brachmann A."/>
            <person name="Chablais R."/>
            <person name="Cochard B."/>
            <person name="Lefort F."/>
        </authorList>
    </citation>
    <scope>NUCLEOTIDE SEQUENCE [LARGE SCALE GENOMIC DNA]</scope>
    <source>
        <strain evidence="1 2">UBMA195</strain>
    </source>
</reference>
<protein>
    <recommendedName>
        <fullName evidence="3">2-hydroxyhepta-2,4-diene-1,7-dioate isomerase</fullName>
    </recommendedName>
</protein>
<evidence type="ECO:0000313" key="1">
    <source>
        <dbReference type="EMBL" id="OSJ19075.1"/>
    </source>
</evidence>